<organism evidence="13 14">
    <name type="scientific">Conger conger</name>
    <name type="common">Conger eel</name>
    <name type="synonym">Muraena conger</name>
    <dbReference type="NCBI Taxonomy" id="82655"/>
    <lineage>
        <taxon>Eukaryota</taxon>
        <taxon>Metazoa</taxon>
        <taxon>Chordata</taxon>
        <taxon>Craniata</taxon>
        <taxon>Vertebrata</taxon>
        <taxon>Euteleostomi</taxon>
        <taxon>Actinopterygii</taxon>
        <taxon>Neopterygii</taxon>
        <taxon>Teleostei</taxon>
        <taxon>Anguilliformes</taxon>
        <taxon>Congridae</taxon>
        <taxon>Conger</taxon>
    </lineage>
</organism>
<keyword evidence="3 11" id="KW-0812">Transmembrane</keyword>
<evidence type="ECO:0000256" key="5">
    <source>
        <dbReference type="ARBA" id="ARBA00022989"/>
    </source>
</evidence>
<evidence type="ECO:0000256" key="3">
    <source>
        <dbReference type="ARBA" id="ARBA00022692"/>
    </source>
</evidence>
<keyword evidence="2" id="KW-1003">Cell membrane</keyword>
<dbReference type="PROSITE" id="PS50835">
    <property type="entry name" value="IG_LIKE"/>
    <property type="match status" value="2"/>
</dbReference>
<dbReference type="Gene3D" id="2.60.40.10">
    <property type="entry name" value="Immunoglobulins"/>
    <property type="match status" value="2"/>
</dbReference>
<dbReference type="SMART" id="SM00406">
    <property type="entry name" value="IGv"/>
    <property type="match status" value="2"/>
</dbReference>
<comment type="subcellular location">
    <subcellularLocation>
        <location evidence="1">Cell membrane</location>
        <topology evidence="1">Single-pass type I membrane protein</topology>
    </subcellularLocation>
</comment>
<evidence type="ECO:0000256" key="2">
    <source>
        <dbReference type="ARBA" id="ARBA00022475"/>
    </source>
</evidence>
<keyword evidence="4" id="KW-0732">Signal</keyword>
<dbReference type="GO" id="GO:0007166">
    <property type="term" value="P:cell surface receptor signaling pathway"/>
    <property type="evidence" value="ECO:0007669"/>
    <property type="project" value="TreeGrafter"/>
</dbReference>
<sequence>MHEVRHRLHVQLSWVKCRGAHATGNTALKLQMAYILRCFSSYSQPDMRCGSYCVLIGLLLALPSASPFLRESVSVGQSITLPCSGAPNRVVEWCFKQHKHSDWLPVAELHAGPISPGPDFQGRVESVCEEQPGNYSLVLSPVVYNDEGSYECQYKGSLHGDPLKDVKLDIFDPVSVSIAVGMSASLPCYGGISKRARAVDLDILWKRDGKMVYQLYNNTITTGPGFESRASVSPEQALHGNMSLSIKQTQFSDQGHYQCFYSSPKERGTPDSARLHVTDHPPQILTVKAGEELSIRLHTTDPERVTFTGPGLDEVLMVNANVTYGEHCGQRCEVLGQENTFLLRRVTPEDAGVYTVTDSETNRIISIVSLLISAPADHEKAELRGSAGDVAAIVVPVLLALPVLLLVIVAISPAGSWVIRLHNVTCR</sequence>
<evidence type="ECO:0000256" key="9">
    <source>
        <dbReference type="ARBA" id="ARBA00023180"/>
    </source>
</evidence>
<feature type="transmembrane region" description="Helical" evidence="11">
    <location>
        <begin position="390"/>
        <end position="411"/>
    </location>
</feature>
<name>A0A9Q1HZC2_CONCO</name>
<feature type="domain" description="Ig-like" evidence="12">
    <location>
        <begin position="63"/>
        <end position="153"/>
    </location>
</feature>
<dbReference type="InterPro" id="IPR013783">
    <property type="entry name" value="Ig-like_fold"/>
</dbReference>
<dbReference type="InterPro" id="IPR007110">
    <property type="entry name" value="Ig-like_dom"/>
</dbReference>
<dbReference type="GO" id="GO:0031295">
    <property type="term" value="P:T cell costimulation"/>
    <property type="evidence" value="ECO:0007669"/>
    <property type="project" value="TreeGrafter"/>
</dbReference>
<evidence type="ECO:0000256" key="11">
    <source>
        <dbReference type="SAM" id="Phobius"/>
    </source>
</evidence>
<evidence type="ECO:0000256" key="7">
    <source>
        <dbReference type="ARBA" id="ARBA00023157"/>
    </source>
</evidence>
<keyword evidence="8" id="KW-0675">Receptor</keyword>
<dbReference type="Proteomes" id="UP001152803">
    <property type="component" value="Unassembled WGS sequence"/>
</dbReference>
<evidence type="ECO:0000256" key="4">
    <source>
        <dbReference type="ARBA" id="ARBA00022729"/>
    </source>
</evidence>
<dbReference type="GO" id="GO:0006955">
    <property type="term" value="P:immune response"/>
    <property type="evidence" value="ECO:0007669"/>
    <property type="project" value="TreeGrafter"/>
</dbReference>
<evidence type="ECO:0000256" key="6">
    <source>
        <dbReference type="ARBA" id="ARBA00023136"/>
    </source>
</evidence>
<evidence type="ECO:0000256" key="10">
    <source>
        <dbReference type="ARBA" id="ARBA00023319"/>
    </source>
</evidence>
<dbReference type="PANTHER" id="PTHR25466:SF11">
    <property type="entry name" value="GALECTIN 17-RELATED"/>
    <property type="match status" value="1"/>
</dbReference>
<dbReference type="InterPro" id="IPR003599">
    <property type="entry name" value="Ig_sub"/>
</dbReference>
<keyword evidence="6 11" id="KW-0472">Membrane</keyword>
<dbReference type="InterPro" id="IPR003598">
    <property type="entry name" value="Ig_sub2"/>
</dbReference>
<feature type="domain" description="Ig-like" evidence="12">
    <location>
        <begin position="162"/>
        <end position="276"/>
    </location>
</feature>
<dbReference type="AlphaFoldDB" id="A0A9Q1HZC2"/>
<evidence type="ECO:0000256" key="8">
    <source>
        <dbReference type="ARBA" id="ARBA00023170"/>
    </source>
</evidence>
<dbReference type="GO" id="GO:0009897">
    <property type="term" value="C:external side of plasma membrane"/>
    <property type="evidence" value="ECO:0007669"/>
    <property type="project" value="TreeGrafter"/>
</dbReference>
<dbReference type="InterPro" id="IPR051713">
    <property type="entry name" value="T-cell_Activation_Regulation"/>
</dbReference>
<dbReference type="EMBL" id="JAFJMO010000007">
    <property type="protein sequence ID" value="KAJ8271242.1"/>
    <property type="molecule type" value="Genomic_DNA"/>
</dbReference>
<dbReference type="SMART" id="SM00408">
    <property type="entry name" value="IGc2"/>
    <property type="match status" value="2"/>
</dbReference>
<keyword evidence="14" id="KW-1185">Reference proteome</keyword>
<dbReference type="Pfam" id="PF07686">
    <property type="entry name" value="V-set"/>
    <property type="match status" value="2"/>
</dbReference>
<dbReference type="InterPro" id="IPR036179">
    <property type="entry name" value="Ig-like_dom_sf"/>
</dbReference>
<reference evidence="13" key="1">
    <citation type="journal article" date="2023" name="Science">
        <title>Genome structures resolve the early diversification of teleost fishes.</title>
        <authorList>
            <person name="Parey E."/>
            <person name="Louis A."/>
            <person name="Montfort J."/>
            <person name="Bouchez O."/>
            <person name="Roques C."/>
            <person name="Iampietro C."/>
            <person name="Lluch J."/>
            <person name="Castinel A."/>
            <person name="Donnadieu C."/>
            <person name="Desvignes T."/>
            <person name="Floi Bucao C."/>
            <person name="Jouanno E."/>
            <person name="Wen M."/>
            <person name="Mejri S."/>
            <person name="Dirks R."/>
            <person name="Jansen H."/>
            <person name="Henkel C."/>
            <person name="Chen W.J."/>
            <person name="Zahm M."/>
            <person name="Cabau C."/>
            <person name="Klopp C."/>
            <person name="Thompson A.W."/>
            <person name="Robinson-Rechavi M."/>
            <person name="Braasch I."/>
            <person name="Lecointre G."/>
            <person name="Bobe J."/>
            <person name="Postlethwait J.H."/>
            <person name="Berthelot C."/>
            <person name="Roest Crollius H."/>
            <person name="Guiguen Y."/>
        </authorList>
    </citation>
    <scope>NUCLEOTIDE SEQUENCE</scope>
    <source>
        <strain evidence="13">Concon-B</strain>
    </source>
</reference>
<evidence type="ECO:0000256" key="1">
    <source>
        <dbReference type="ARBA" id="ARBA00004251"/>
    </source>
</evidence>
<proteinExistence type="predicted"/>
<dbReference type="GO" id="GO:0042130">
    <property type="term" value="P:negative regulation of T cell proliferation"/>
    <property type="evidence" value="ECO:0007669"/>
    <property type="project" value="TreeGrafter"/>
</dbReference>
<evidence type="ECO:0000313" key="14">
    <source>
        <dbReference type="Proteomes" id="UP001152803"/>
    </source>
</evidence>
<comment type="caution">
    <text evidence="13">The sequence shown here is derived from an EMBL/GenBank/DDBJ whole genome shotgun (WGS) entry which is preliminary data.</text>
</comment>
<accession>A0A9Q1HZC2</accession>
<protein>
    <recommendedName>
        <fullName evidence="12">Ig-like domain-containing protein</fullName>
    </recommendedName>
</protein>
<keyword evidence="7" id="KW-1015">Disulfide bond</keyword>
<keyword evidence="5 11" id="KW-1133">Transmembrane helix</keyword>
<dbReference type="SMART" id="SM00409">
    <property type="entry name" value="IG"/>
    <property type="match status" value="3"/>
</dbReference>
<dbReference type="GO" id="GO:0042102">
    <property type="term" value="P:positive regulation of T cell proliferation"/>
    <property type="evidence" value="ECO:0007669"/>
    <property type="project" value="TreeGrafter"/>
</dbReference>
<dbReference type="InterPro" id="IPR013106">
    <property type="entry name" value="Ig_V-set"/>
</dbReference>
<dbReference type="OrthoDB" id="8836910at2759"/>
<keyword evidence="9" id="KW-0325">Glycoprotein</keyword>
<keyword evidence="10" id="KW-0393">Immunoglobulin domain</keyword>
<dbReference type="PANTHER" id="PTHR25466">
    <property type="entry name" value="T-LYMPHOCYTE ACTIVATION ANTIGEN"/>
    <property type="match status" value="1"/>
</dbReference>
<dbReference type="GO" id="GO:0071222">
    <property type="term" value="P:cellular response to lipopolysaccharide"/>
    <property type="evidence" value="ECO:0007669"/>
    <property type="project" value="TreeGrafter"/>
</dbReference>
<evidence type="ECO:0000259" key="12">
    <source>
        <dbReference type="PROSITE" id="PS50835"/>
    </source>
</evidence>
<dbReference type="SUPFAM" id="SSF48726">
    <property type="entry name" value="Immunoglobulin"/>
    <property type="match status" value="2"/>
</dbReference>
<evidence type="ECO:0000313" key="13">
    <source>
        <dbReference type="EMBL" id="KAJ8271242.1"/>
    </source>
</evidence>
<gene>
    <name evidence="13" type="ORF">COCON_G00101010</name>
</gene>